<keyword evidence="6" id="KW-1185">Reference proteome</keyword>
<dbReference type="GO" id="GO:0016405">
    <property type="term" value="F:CoA-ligase activity"/>
    <property type="evidence" value="ECO:0007669"/>
    <property type="project" value="TreeGrafter"/>
</dbReference>
<comment type="similarity">
    <text evidence="1">Belongs to the ATP-dependent AMP-binding enzyme family.</text>
</comment>
<proteinExistence type="inferred from homology"/>
<evidence type="ECO:0000259" key="3">
    <source>
        <dbReference type="Pfam" id="PF00501"/>
    </source>
</evidence>
<reference evidence="5 6" key="1">
    <citation type="submission" date="2015-09" db="EMBL/GenBank/DDBJ databases">
        <title>Draft genome sequence of Alicyclobacillus ferrooxydans DSM 22381.</title>
        <authorList>
            <person name="Hemp J."/>
        </authorList>
    </citation>
    <scope>NUCLEOTIDE SEQUENCE [LARGE SCALE GENOMIC DNA]</scope>
    <source>
        <strain evidence="5 6">TC-34</strain>
    </source>
</reference>
<dbReference type="InterPro" id="IPR025110">
    <property type="entry name" value="AMP-bd_C"/>
</dbReference>
<accession>A0A0P9ELT8</accession>
<dbReference type="InterPro" id="IPR042099">
    <property type="entry name" value="ANL_N_sf"/>
</dbReference>
<evidence type="ECO:0000259" key="4">
    <source>
        <dbReference type="Pfam" id="PF13193"/>
    </source>
</evidence>
<dbReference type="Pfam" id="PF13193">
    <property type="entry name" value="AMP-binding_C"/>
    <property type="match status" value="1"/>
</dbReference>
<dbReference type="Gene3D" id="3.40.50.12780">
    <property type="entry name" value="N-terminal domain of ligase-like"/>
    <property type="match status" value="1"/>
</dbReference>
<dbReference type="FunFam" id="3.30.300.30:FF:000008">
    <property type="entry name" value="2,3-dihydroxybenzoate-AMP ligase"/>
    <property type="match status" value="1"/>
</dbReference>
<dbReference type="EMBL" id="LJCO01000038">
    <property type="protein sequence ID" value="KPV44265.1"/>
    <property type="molecule type" value="Genomic_DNA"/>
</dbReference>
<dbReference type="PRINTS" id="PR00154">
    <property type="entry name" value="AMPBINDING"/>
</dbReference>
<dbReference type="PATRIC" id="fig|471514.4.peg.1938"/>
<feature type="domain" description="AMP-binding enzyme C-terminal" evidence="4">
    <location>
        <begin position="422"/>
        <end position="496"/>
    </location>
</feature>
<dbReference type="STRING" id="471514.AN477_08195"/>
<gene>
    <name evidence="5" type="ORF">AN477_08195</name>
</gene>
<dbReference type="InterPro" id="IPR020845">
    <property type="entry name" value="AMP-binding_CS"/>
</dbReference>
<dbReference type="OrthoDB" id="9765680at2"/>
<dbReference type="PROSITE" id="PS00455">
    <property type="entry name" value="AMP_BINDING"/>
    <property type="match status" value="1"/>
</dbReference>
<keyword evidence="2" id="KW-0436">Ligase</keyword>
<comment type="caution">
    <text evidence="5">The sequence shown here is derived from an EMBL/GenBank/DDBJ whole genome shotgun (WGS) entry which is preliminary data.</text>
</comment>
<dbReference type="AlphaFoldDB" id="A0A0P9ELT8"/>
<dbReference type="RefSeq" id="WP_054968683.1">
    <property type="nucleotide sequence ID" value="NZ_LJCO01000038.1"/>
</dbReference>
<dbReference type="Pfam" id="PF00501">
    <property type="entry name" value="AMP-binding"/>
    <property type="match status" value="1"/>
</dbReference>
<dbReference type="InterPro" id="IPR020459">
    <property type="entry name" value="AMP-binding"/>
</dbReference>
<evidence type="ECO:0000313" key="5">
    <source>
        <dbReference type="EMBL" id="KPV44265.1"/>
    </source>
</evidence>
<dbReference type="Proteomes" id="UP000050482">
    <property type="component" value="Unassembled WGS sequence"/>
</dbReference>
<evidence type="ECO:0000256" key="2">
    <source>
        <dbReference type="ARBA" id="ARBA00022598"/>
    </source>
</evidence>
<sequence>MNLKTLLEINIEQFGEYPFLYFGDKTYTNVDTRNLANQMAATLAGLGVHPGDRVMVCMPNLPEVVIGYQAVIRAKAIIVPVMYLLHQQEIAFIMEDSETKVVLTSEAMLDKVTAAAAAATRPPRVIVVDGPSRDGAQGLYDLMGQAKSEQDPGDGDRDDAPKDDDIAVILYTSGTTGKPKGVCLTHKNLYSNADSSARNGERERGTTIGVLPLAHVYGLTVANICYLTGSSIVVFSKFDTVSVFEAIERYKVRGFSGVPAMVHAMVMDPRSEHYDLSSLEFVGSGSAPLPLALSQAFKNKFGAEVYEGYGLSEAAPVVTAHRRDIPHKQGSVGVPIPGVEIRIVDDSGNELPPGEVGELIVKGDNVTPGYYKNEAASRAALRDGWLYTGDLGKIDEDGYLFIVDRKKDLIIRGGFNIYPRDLEELLLRHAAVSEAAVIGVPSERMGEEVVAYVVPKPGTEPTEDELLVYCQEHLAKYKTPRRVLVVEGLPRNGVGKILKTKLKELARETALNIS</sequence>
<dbReference type="Gene3D" id="3.30.300.30">
    <property type="match status" value="1"/>
</dbReference>
<dbReference type="NCBIfam" id="NF004837">
    <property type="entry name" value="PRK06187.1"/>
    <property type="match status" value="1"/>
</dbReference>
<feature type="domain" description="AMP-dependent synthetase/ligase" evidence="3">
    <location>
        <begin position="9"/>
        <end position="371"/>
    </location>
</feature>
<name>A0A0P9ELT8_9BACL</name>
<organism evidence="5 6">
    <name type="scientific">Alicyclobacillus ferrooxydans</name>
    <dbReference type="NCBI Taxonomy" id="471514"/>
    <lineage>
        <taxon>Bacteria</taxon>
        <taxon>Bacillati</taxon>
        <taxon>Bacillota</taxon>
        <taxon>Bacilli</taxon>
        <taxon>Bacillales</taxon>
        <taxon>Alicyclobacillaceae</taxon>
        <taxon>Alicyclobacillus</taxon>
    </lineage>
</organism>
<dbReference type="SUPFAM" id="SSF56801">
    <property type="entry name" value="Acetyl-CoA synthetase-like"/>
    <property type="match status" value="1"/>
</dbReference>
<evidence type="ECO:0000313" key="6">
    <source>
        <dbReference type="Proteomes" id="UP000050482"/>
    </source>
</evidence>
<protein>
    <submittedName>
        <fullName evidence="5">AMP-dependent synthetase</fullName>
    </submittedName>
</protein>
<dbReference type="InterPro" id="IPR000873">
    <property type="entry name" value="AMP-dep_synth/lig_dom"/>
</dbReference>
<dbReference type="InterPro" id="IPR045851">
    <property type="entry name" value="AMP-bd_C_sf"/>
</dbReference>
<dbReference type="PANTHER" id="PTHR24096">
    <property type="entry name" value="LONG-CHAIN-FATTY-ACID--COA LIGASE"/>
    <property type="match status" value="1"/>
</dbReference>
<evidence type="ECO:0000256" key="1">
    <source>
        <dbReference type="ARBA" id="ARBA00006432"/>
    </source>
</evidence>